<proteinExistence type="predicted"/>
<evidence type="ECO:0000313" key="2">
    <source>
        <dbReference type="Proteomes" id="UP001428341"/>
    </source>
</evidence>
<comment type="caution">
    <text evidence="1">The sequence shown here is derived from an EMBL/GenBank/DDBJ whole genome shotgun (WGS) entry which is preliminary data.</text>
</comment>
<name>A0AAP0LPT8_9ROSI</name>
<dbReference type="AlphaFoldDB" id="A0AAP0LPT8"/>
<evidence type="ECO:0000313" key="1">
    <source>
        <dbReference type="EMBL" id="KAK9175964.1"/>
    </source>
</evidence>
<reference evidence="1 2" key="1">
    <citation type="submission" date="2024-05" db="EMBL/GenBank/DDBJ databases">
        <title>Haplotype-resolved chromosome-level genome assembly of Huyou (Citrus changshanensis).</title>
        <authorList>
            <person name="Miao C."/>
            <person name="Chen W."/>
            <person name="Wu Y."/>
            <person name="Wang L."/>
            <person name="Zhao S."/>
            <person name="Grierson D."/>
            <person name="Xu C."/>
            <person name="Chen K."/>
        </authorList>
    </citation>
    <scope>NUCLEOTIDE SEQUENCE [LARGE SCALE GENOMIC DNA]</scope>
    <source>
        <strain evidence="1">01-14</strain>
        <tissue evidence="1">Leaf</tissue>
    </source>
</reference>
<accession>A0AAP0LPT8</accession>
<gene>
    <name evidence="1" type="ORF">WN944_027976</name>
</gene>
<keyword evidence="2" id="KW-1185">Reference proteome</keyword>
<organism evidence="1 2">
    <name type="scientific">Citrus x changshan-huyou</name>
    <dbReference type="NCBI Taxonomy" id="2935761"/>
    <lineage>
        <taxon>Eukaryota</taxon>
        <taxon>Viridiplantae</taxon>
        <taxon>Streptophyta</taxon>
        <taxon>Embryophyta</taxon>
        <taxon>Tracheophyta</taxon>
        <taxon>Spermatophyta</taxon>
        <taxon>Magnoliopsida</taxon>
        <taxon>eudicotyledons</taxon>
        <taxon>Gunneridae</taxon>
        <taxon>Pentapetalae</taxon>
        <taxon>rosids</taxon>
        <taxon>malvids</taxon>
        <taxon>Sapindales</taxon>
        <taxon>Rutaceae</taxon>
        <taxon>Aurantioideae</taxon>
        <taxon>Citrus</taxon>
    </lineage>
</organism>
<dbReference type="Proteomes" id="UP001428341">
    <property type="component" value="Unassembled WGS sequence"/>
</dbReference>
<sequence>MDERQAYAACDGNWTDGVRMVSGESSDNVQQLAMPMGIGLDGDALHGLHLGLRCVSRAVWHFGFRRTITNLCFGEFGIFHYCLVVVKMKIMMKCSDENTILYQYYELT</sequence>
<dbReference type="EMBL" id="JBCGBO010000025">
    <property type="protein sequence ID" value="KAK9175964.1"/>
    <property type="molecule type" value="Genomic_DNA"/>
</dbReference>
<protein>
    <submittedName>
        <fullName evidence="1">Uncharacterized protein</fullName>
    </submittedName>
</protein>